<comment type="function">
    <text evidence="9">The phosphoenolpyruvate-dependent sugar phosphotransferase system (sugar PTS), a major carbohydrate active transport system, catalyzes the phosphorylation of incoming sugar substrates concomitantly with their translocation across the cell membrane. The enzyme II UlaABC PTS system is involved in ascorbate transport.</text>
</comment>
<evidence type="ECO:0000256" key="1">
    <source>
        <dbReference type="ARBA" id="ARBA00004496"/>
    </source>
</evidence>
<dbReference type="InterPro" id="IPR002178">
    <property type="entry name" value="PTS_EIIA_type-2_dom"/>
</dbReference>
<keyword evidence="7" id="KW-0418">Kinase</keyword>
<dbReference type="GO" id="GO:0006355">
    <property type="term" value="P:regulation of DNA-templated transcription"/>
    <property type="evidence" value="ECO:0007669"/>
    <property type="project" value="InterPro"/>
</dbReference>
<dbReference type="InterPro" id="IPR013011">
    <property type="entry name" value="PTS_EIIB_2"/>
</dbReference>
<keyword evidence="6" id="KW-0598">Phosphotransferase system</keyword>
<dbReference type="InterPro" id="IPR036388">
    <property type="entry name" value="WH-like_DNA-bd_sf"/>
</dbReference>
<dbReference type="GO" id="GO:0009401">
    <property type="term" value="P:phosphoenolpyruvate-dependent sugar phosphotransferase system"/>
    <property type="evidence" value="ECO:0007669"/>
    <property type="project" value="UniProtKB-KW"/>
</dbReference>
<dbReference type="CDD" id="cd00211">
    <property type="entry name" value="PTS_IIA_fru"/>
    <property type="match status" value="1"/>
</dbReference>
<dbReference type="GO" id="GO:0005737">
    <property type="term" value="C:cytoplasm"/>
    <property type="evidence" value="ECO:0007669"/>
    <property type="project" value="UniProtKB-SubCell"/>
</dbReference>
<name>A0A7W2ASY3_9BACL</name>
<evidence type="ECO:0000313" key="16">
    <source>
        <dbReference type="Proteomes" id="UP000538292"/>
    </source>
</evidence>
<evidence type="ECO:0000256" key="2">
    <source>
        <dbReference type="ARBA" id="ARBA00022448"/>
    </source>
</evidence>
<dbReference type="PROSITE" id="PS51099">
    <property type="entry name" value="PTS_EIIB_TYPE_2"/>
    <property type="match status" value="1"/>
</dbReference>
<feature type="domain" description="PRD" evidence="14">
    <location>
        <begin position="186"/>
        <end position="286"/>
    </location>
</feature>
<evidence type="ECO:0000256" key="8">
    <source>
        <dbReference type="ARBA" id="ARBA00023159"/>
    </source>
</evidence>
<dbReference type="Gene3D" id="1.10.1790.10">
    <property type="entry name" value="PRD domain"/>
    <property type="match status" value="1"/>
</dbReference>
<evidence type="ECO:0000313" key="15">
    <source>
        <dbReference type="EMBL" id="MBA4603877.1"/>
    </source>
</evidence>
<organism evidence="15 16">
    <name type="scientific">Thermoactinomyces mirandus</name>
    <dbReference type="NCBI Taxonomy" id="2756294"/>
    <lineage>
        <taxon>Bacteria</taxon>
        <taxon>Bacillati</taxon>
        <taxon>Bacillota</taxon>
        <taxon>Bacilli</taxon>
        <taxon>Bacillales</taxon>
        <taxon>Thermoactinomycetaceae</taxon>
        <taxon>Thermoactinomyces</taxon>
    </lineage>
</organism>
<dbReference type="CDD" id="cd05568">
    <property type="entry name" value="PTS_IIB_bgl_like"/>
    <property type="match status" value="1"/>
</dbReference>
<comment type="caution">
    <text evidence="15">The sequence shown here is derived from an EMBL/GenBank/DDBJ whole genome shotgun (WGS) entry which is preliminary data.</text>
</comment>
<keyword evidence="2" id="KW-0813">Transport</keyword>
<dbReference type="Gene3D" id="1.10.10.10">
    <property type="entry name" value="Winged helix-like DNA-binding domain superfamily/Winged helix DNA-binding domain"/>
    <property type="match status" value="1"/>
</dbReference>
<dbReference type="GO" id="GO:0016301">
    <property type="term" value="F:kinase activity"/>
    <property type="evidence" value="ECO:0007669"/>
    <property type="project" value="UniProtKB-KW"/>
</dbReference>
<dbReference type="GO" id="GO:0008982">
    <property type="term" value="F:protein-N(PI)-phosphohistidine-sugar phosphotransferase activity"/>
    <property type="evidence" value="ECO:0007669"/>
    <property type="project" value="InterPro"/>
</dbReference>
<accession>A0A7W2ASY3</accession>
<dbReference type="SUPFAM" id="SSF63520">
    <property type="entry name" value="PTS-regulatory domain, PRD"/>
    <property type="match status" value="1"/>
</dbReference>
<evidence type="ECO:0000256" key="4">
    <source>
        <dbReference type="ARBA" id="ARBA00022553"/>
    </source>
</evidence>
<feature type="domain" description="PTS EIIA type-2" evidence="12">
    <location>
        <begin position="543"/>
        <end position="683"/>
    </location>
</feature>
<dbReference type="EMBL" id="JACEOL010000076">
    <property type="protein sequence ID" value="MBA4603877.1"/>
    <property type="molecule type" value="Genomic_DNA"/>
</dbReference>
<comment type="subcellular location">
    <subcellularLocation>
        <location evidence="1">Cytoplasm</location>
    </subcellularLocation>
</comment>
<dbReference type="PROSITE" id="PS51094">
    <property type="entry name" value="PTS_EIIA_TYPE_2"/>
    <property type="match status" value="1"/>
</dbReference>
<evidence type="ECO:0000256" key="11">
    <source>
        <dbReference type="ARBA" id="ARBA00042072"/>
    </source>
</evidence>
<keyword evidence="8" id="KW-0010">Activator</keyword>
<gene>
    <name evidence="15" type="ORF">H2C83_16545</name>
</gene>
<protein>
    <recommendedName>
        <fullName evidence="10">Ascorbate-specific PTS system EIIA component</fullName>
    </recommendedName>
    <alternativeName>
        <fullName evidence="11">Ascorbate-specific phosphotransferase enzyme IIA component</fullName>
    </alternativeName>
</protein>
<evidence type="ECO:0000256" key="6">
    <source>
        <dbReference type="ARBA" id="ARBA00022683"/>
    </source>
</evidence>
<dbReference type="Pfam" id="PF05043">
    <property type="entry name" value="Mga"/>
    <property type="match status" value="1"/>
</dbReference>
<dbReference type="InterPro" id="IPR007737">
    <property type="entry name" value="Mga_HTH"/>
</dbReference>
<sequence length="686" mass="79690">MGLNKRCKVILDELLSNPSITSMDLERKHHLTKRQIGYSLDKINEWLMTNNLPVIERTRRGQFVIDQAVFSKFNLLDDADSFPVNTNILTEAQRVNLIIMILLSSEEELSLNHFTYHLDVSKNTVLSDLKRVQNYLDGYGLTIRYSRRKGYVIEGKEFQIRKLLIHVTGQVLQFSHGENQLRKITGIQDEEIRKFKNRIDRVEDILNSRFTDEKLKVMPYIFILILKRIRKGNIIDSFPIEYDELSNTTEYQATEEILHGYKDIPVTERLFVTLHLLTTNVFSTFFTDETIPDLIPAIDKMLRQFEKNACIYLENRDELMDKLLQHIKPAYYRIKYQLTDNIQFKGSFSKEFQELHHLVRRSTGPLQELIGSDIPENETAYIAMLIGGWMNRQGKSIDKKVKAVVVCPQGISVSKLLFKELKELFPEFVFLDYLSVREFMNYHLDYDLVFSPTYLETDKKLFVTKVFLGKEEKYRLRKQVMLGVYGYIPNHINIDHIMDIVSNYTNIQDEKALKNELEKYINRDENSAVVNQTIHDSDLQLNQLIISKNITLADTVESWDSAIRLSAEPLVKSGIIEPDYVDAMIRYSKQDSYIVIGPNMAIPHAAPEDGVNEVGMSLLRVKEGIHYVNKYKIHLVIVIAAKDKYQHIHALMQLMKLAGSDEDRNQLINADSVEEISEIINLYSVD</sequence>
<dbReference type="Pfam" id="PF00874">
    <property type="entry name" value="PRD"/>
    <property type="match status" value="1"/>
</dbReference>
<dbReference type="Pfam" id="PF00359">
    <property type="entry name" value="PTS_EIIA_2"/>
    <property type="match status" value="1"/>
</dbReference>
<dbReference type="InterPro" id="IPR051351">
    <property type="entry name" value="Ascorbate-PTS_EIIA_comp"/>
</dbReference>
<dbReference type="PANTHER" id="PTHR36203:SF1">
    <property type="entry name" value="ASCORBATE-SPECIFIC PTS SYSTEM EIIA COMPONENT"/>
    <property type="match status" value="1"/>
</dbReference>
<dbReference type="SUPFAM" id="SSF55804">
    <property type="entry name" value="Phoshotransferase/anion transport protein"/>
    <property type="match status" value="1"/>
</dbReference>
<dbReference type="PROSITE" id="PS51372">
    <property type="entry name" value="PRD_2"/>
    <property type="match status" value="2"/>
</dbReference>
<evidence type="ECO:0000259" key="13">
    <source>
        <dbReference type="PROSITE" id="PS51099"/>
    </source>
</evidence>
<evidence type="ECO:0000256" key="9">
    <source>
        <dbReference type="ARBA" id="ARBA00037387"/>
    </source>
</evidence>
<feature type="domain" description="PTS EIIB type-2" evidence="13">
    <location>
        <begin position="401"/>
        <end position="488"/>
    </location>
</feature>
<reference evidence="15 16" key="1">
    <citation type="submission" date="2020-07" db="EMBL/GenBank/DDBJ databases">
        <title>Thermoactinomyces phylogeny.</title>
        <authorList>
            <person name="Dunlap C."/>
        </authorList>
    </citation>
    <scope>NUCLEOTIDE SEQUENCE [LARGE SCALE GENOMIC DNA]</scope>
    <source>
        <strain evidence="15 16">AMNI-1</strain>
    </source>
</reference>
<evidence type="ECO:0000259" key="14">
    <source>
        <dbReference type="PROSITE" id="PS51372"/>
    </source>
</evidence>
<keyword evidence="4" id="KW-0597">Phosphoprotein</keyword>
<proteinExistence type="predicted"/>
<evidence type="ECO:0000256" key="7">
    <source>
        <dbReference type="ARBA" id="ARBA00022777"/>
    </source>
</evidence>
<dbReference type="AlphaFoldDB" id="A0A7W2ASY3"/>
<dbReference type="Proteomes" id="UP000538292">
    <property type="component" value="Unassembled WGS sequence"/>
</dbReference>
<dbReference type="InterPro" id="IPR036634">
    <property type="entry name" value="PRD_sf"/>
</dbReference>
<dbReference type="InterPro" id="IPR011608">
    <property type="entry name" value="PRD"/>
</dbReference>
<dbReference type="InterPro" id="IPR016152">
    <property type="entry name" value="PTrfase/Anion_transptr"/>
</dbReference>
<keyword evidence="3" id="KW-0963">Cytoplasm</keyword>
<evidence type="ECO:0000256" key="3">
    <source>
        <dbReference type="ARBA" id="ARBA00022490"/>
    </source>
</evidence>
<evidence type="ECO:0000256" key="10">
    <source>
        <dbReference type="ARBA" id="ARBA00041175"/>
    </source>
</evidence>
<keyword evidence="5" id="KW-0808">Transferase</keyword>
<feature type="domain" description="PRD" evidence="14">
    <location>
        <begin position="289"/>
        <end position="396"/>
    </location>
</feature>
<evidence type="ECO:0000256" key="5">
    <source>
        <dbReference type="ARBA" id="ARBA00022679"/>
    </source>
</evidence>
<dbReference type="Gene3D" id="3.40.930.10">
    <property type="entry name" value="Mannitol-specific EII, Chain A"/>
    <property type="match status" value="1"/>
</dbReference>
<evidence type="ECO:0000259" key="12">
    <source>
        <dbReference type="PROSITE" id="PS51094"/>
    </source>
</evidence>
<keyword evidence="16" id="KW-1185">Reference proteome</keyword>
<dbReference type="PANTHER" id="PTHR36203">
    <property type="entry name" value="ASCORBATE-SPECIFIC PTS SYSTEM EIIA COMPONENT"/>
    <property type="match status" value="1"/>
</dbReference>